<feature type="compositionally biased region" description="Polar residues" evidence="1">
    <location>
        <begin position="72"/>
        <end position="104"/>
    </location>
</feature>
<feature type="region of interest" description="Disordered" evidence="1">
    <location>
        <begin position="61"/>
        <end position="104"/>
    </location>
</feature>
<proteinExistence type="predicted"/>
<reference evidence="2" key="2">
    <citation type="journal article" date="2024" name="Plant">
        <title>Genomic evolution and insights into agronomic trait innovations of Sesamum species.</title>
        <authorList>
            <person name="Miao H."/>
            <person name="Wang L."/>
            <person name="Qu L."/>
            <person name="Liu H."/>
            <person name="Sun Y."/>
            <person name="Le M."/>
            <person name="Wang Q."/>
            <person name="Wei S."/>
            <person name="Zheng Y."/>
            <person name="Lin W."/>
            <person name="Duan Y."/>
            <person name="Cao H."/>
            <person name="Xiong S."/>
            <person name="Wang X."/>
            <person name="Wei L."/>
            <person name="Li C."/>
            <person name="Ma Q."/>
            <person name="Ju M."/>
            <person name="Zhao R."/>
            <person name="Li G."/>
            <person name="Mu C."/>
            <person name="Tian Q."/>
            <person name="Mei H."/>
            <person name="Zhang T."/>
            <person name="Gao T."/>
            <person name="Zhang H."/>
        </authorList>
    </citation>
    <scope>NUCLEOTIDE SEQUENCE</scope>
    <source>
        <strain evidence="2">3651</strain>
    </source>
</reference>
<accession>A0AAE1XRI3</accession>
<dbReference type="AlphaFoldDB" id="A0AAE1XRI3"/>
<comment type="caution">
    <text evidence="2">The sequence shown here is derived from an EMBL/GenBank/DDBJ whole genome shotgun (WGS) entry which is preliminary data.</text>
</comment>
<organism evidence="2 3">
    <name type="scientific">Sesamum alatum</name>
    <dbReference type="NCBI Taxonomy" id="300844"/>
    <lineage>
        <taxon>Eukaryota</taxon>
        <taxon>Viridiplantae</taxon>
        <taxon>Streptophyta</taxon>
        <taxon>Embryophyta</taxon>
        <taxon>Tracheophyta</taxon>
        <taxon>Spermatophyta</taxon>
        <taxon>Magnoliopsida</taxon>
        <taxon>eudicotyledons</taxon>
        <taxon>Gunneridae</taxon>
        <taxon>Pentapetalae</taxon>
        <taxon>asterids</taxon>
        <taxon>lamiids</taxon>
        <taxon>Lamiales</taxon>
        <taxon>Pedaliaceae</taxon>
        <taxon>Sesamum</taxon>
    </lineage>
</organism>
<gene>
    <name evidence="2" type="ORF">Salat_2498500</name>
</gene>
<name>A0AAE1XRI3_9LAMI</name>
<keyword evidence="3" id="KW-1185">Reference proteome</keyword>
<dbReference type="Proteomes" id="UP001293254">
    <property type="component" value="Unassembled WGS sequence"/>
</dbReference>
<evidence type="ECO:0000313" key="2">
    <source>
        <dbReference type="EMBL" id="KAK4416730.1"/>
    </source>
</evidence>
<sequence>MCAENIYKHAIIKGLVPTQHILNLYSTRLLLGILNKIYYLNHMMLLQFCLKMLKLNNNILSPPKKTKKLSRRTPSQSTTVSGGNPPTSTPGASIPQASVQRTKS</sequence>
<protein>
    <submittedName>
        <fullName evidence="2">Uncharacterized protein</fullName>
    </submittedName>
</protein>
<dbReference type="EMBL" id="JACGWO010000010">
    <property type="protein sequence ID" value="KAK4416730.1"/>
    <property type="molecule type" value="Genomic_DNA"/>
</dbReference>
<reference evidence="2" key="1">
    <citation type="submission" date="2020-06" db="EMBL/GenBank/DDBJ databases">
        <authorList>
            <person name="Li T."/>
            <person name="Hu X."/>
            <person name="Zhang T."/>
            <person name="Song X."/>
            <person name="Zhang H."/>
            <person name="Dai N."/>
            <person name="Sheng W."/>
            <person name="Hou X."/>
            <person name="Wei L."/>
        </authorList>
    </citation>
    <scope>NUCLEOTIDE SEQUENCE</scope>
    <source>
        <strain evidence="2">3651</strain>
        <tissue evidence="2">Leaf</tissue>
    </source>
</reference>
<evidence type="ECO:0000313" key="3">
    <source>
        <dbReference type="Proteomes" id="UP001293254"/>
    </source>
</evidence>
<evidence type="ECO:0000256" key="1">
    <source>
        <dbReference type="SAM" id="MobiDB-lite"/>
    </source>
</evidence>